<feature type="signal peptide" evidence="1">
    <location>
        <begin position="1"/>
        <end position="23"/>
    </location>
</feature>
<dbReference type="Proteomes" id="UP000316167">
    <property type="component" value="Unassembled WGS sequence"/>
</dbReference>
<feature type="domain" description="FAS1" evidence="2">
    <location>
        <begin position="41"/>
        <end position="163"/>
    </location>
</feature>
<dbReference type="PANTHER" id="PTHR10900:SF77">
    <property type="entry name" value="FI19380P1"/>
    <property type="match status" value="1"/>
</dbReference>
<gene>
    <name evidence="3" type="ORF">IQ13_0794</name>
</gene>
<dbReference type="EMBL" id="VLLE01000002">
    <property type="protein sequence ID" value="TWI85631.1"/>
    <property type="molecule type" value="Genomic_DNA"/>
</dbReference>
<dbReference type="PROSITE" id="PS51257">
    <property type="entry name" value="PROKAR_LIPOPROTEIN"/>
    <property type="match status" value="1"/>
</dbReference>
<dbReference type="InterPro" id="IPR050904">
    <property type="entry name" value="Adhesion/Biosynth-related"/>
</dbReference>
<comment type="caution">
    <text evidence="3">The sequence shown here is derived from an EMBL/GenBank/DDBJ whole genome shotgun (WGS) entry which is preliminary data.</text>
</comment>
<dbReference type="AlphaFoldDB" id="A0A562SWK3"/>
<dbReference type="PROSITE" id="PS50213">
    <property type="entry name" value="FAS1"/>
    <property type="match status" value="1"/>
</dbReference>
<dbReference type="InterPro" id="IPR036378">
    <property type="entry name" value="FAS1_dom_sf"/>
</dbReference>
<reference evidence="3 4" key="1">
    <citation type="journal article" date="2015" name="Stand. Genomic Sci.">
        <title>Genomic Encyclopedia of Bacterial and Archaeal Type Strains, Phase III: the genomes of soil and plant-associated and newly described type strains.</title>
        <authorList>
            <person name="Whitman W.B."/>
            <person name="Woyke T."/>
            <person name="Klenk H.P."/>
            <person name="Zhou Y."/>
            <person name="Lilburn T.G."/>
            <person name="Beck B.J."/>
            <person name="De Vos P."/>
            <person name="Vandamme P."/>
            <person name="Eisen J.A."/>
            <person name="Garrity G."/>
            <person name="Hugenholtz P."/>
            <person name="Kyrpides N.C."/>
        </authorList>
    </citation>
    <scope>NUCLEOTIDE SEQUENCE [LARGE SCALE GENOMIC DNA]</scope>
    <source>
        <strain evidence="3 4">CGMCC 1.7271</strain>
    </source>
</reference>
<name>A0A562SWK3_9BACT</name>
<feature type="chain" id="PRO_5022137882" evidence="1">
    <location>
        <begin position="24"/>
        <end position="480"/>
    </location>
</feature>
<evidence type="ECO:0000259" key="2">
    <source>
        <dbReference type="PROSITE" id="PS50213"/>
    </source>
</evidence>
<protein>
    <submittedName>
        <fullName evidence="3">Putative surface protein with fasciclin (FAS1) repeats</fullName>
    </submittedName>
</protein>
<dbReference type="SUPFAM" id="SSF82153">
    <property type="entry name" value="FAS1 domain"/>
    <property type="match status" value="1"/>
</dbReference>
<keyword evidence="4" id="KW-1185">Reference proteome</keyword>
<dbReference type="SMART" id="SM00554">
    <property type="entry name" value="FAS1"/>
    <property type="match status" value="1"/>
</dbReference>
<organism evidence="3 4">
    <name type="scientific">Lacibacter cauensis</name>
    <dbReference type="NCBI Taxonomy" id="510947"/>
    <lineage>
        <taxon>Bacteria</taxon>
        <taxon>Pseudomonadati</taxon>
        <taxon>Bacteroidota</taxon>
        <taxon>Chitinophagia</taxon>
        <taxon>Chitinophagales</taxon>
        <taxon>Chitinophagaceae</taxon>
        <taxon>Lacibacter</taxon>
    </lineage>
</organism>
<dbReference type="Pfam" id="PF02469">
    <property type="entry name" value="Fasciclin"/>
    <property type="match status" value="1"/>
</dbReference>
<dbReference type="InterPro" id="IPR000782">
    <property type="entry name" value="FAS1_domain"/>
</dbReference>
<accession>A0A562SWK3</accession>
<evidence type="ECO:0000313" key="4">
    <source>
        <dbReference type="Proteomes" id="UP000316167"/>
    </source>
</evidence>
<keyword evidence="1" id="KW-0732">Signal</keyword>
<dbReference type="Gene3D" id="2.30.180.10">
    <property type="entry name" value="FAS1 domain"/>
    <property type="match status" value="1"/>
</dbReference>
<evidence type="ECO:0000313" key="3">
    <source>
        <dbReference type="EMBL" id="TWI85631.1"/>
    </source>
</evidence>
<evidence type="ECO:0000256" key="1">
    <source>
        <dbReference type="SAM" id="SignalP"/>
    </source>
</evidence>
<sequence length="480" mass="53481">MNMKIRQTSLLLLAGLFSLQLLSSCSKIKDERNDVTDPALQQTLLDLVSANPQLSTFKEYLVKTGYDKIIRSSRNYTVFAPVNSALSSLDPAIVNDAAKLKSFVGNHIALQQYRTSEVAELTRIAMLNDKYNNMQGKKIEDANITVADKYAGNGLLQVIDKALPSLDNCWDFLSNNSNAPVKQKTFMLSLFRKVFDATNAVVVGINPNTGEPIYQAGTDSVFTNLFWNKVHDLRQEKKQFTLFMLADAAWDAEVTKYMPYYVTNTADSNTLVTSWNVVKDFAVDTVYQPNAIPDTVLSKFGTKLPVNKSAIVKTIKTSNGIVYIMSQMNVLPASKILEITVQGESYNASSVNRRSNTYFRDRYNTVTGKDFTDVLVFNHGVSNFWLRYDIPEVPSVKYKAYAVALNDFQTAAYTQRLGIGGIVTTLSMLVNPNVYSEVYIGEFTQSKYSPVFNLYLLGANSTTAAVNPLSCDYIKLVPSL</sequence>
<proteinExistence type="predicted"/>
<dbReference type="PANTHER" id="PTHR10900">
    <property type="entry name" value="PERIOSTIN-RELATED"/>
    <property type="match status" value="1"/>
</dbReference>